<reference evidence="7 8" key="1">
    <citation type="journal article" date="2022" name="Nat. Microbiol.">
        <title>The microbiome of a bacterivorous marine choanoflagellate contains a resource-demanding obligate bacterial associate.</title>
        <authorList>
            <person name="Needham D.M."/>
            <person name="Poirier C."/>
            <person name="Bachy C."/>
            <person name="George E.E."/>
            <person name="Wilken S."/>
            <person name="Yung C.C.M."/>
            <person name="Limardo A.J."/>
            <person name="Morando M."/>
            <person name="Sudek L."/>
            <person name="Malmstrom R.R."/>
            <person name="Keeling P.J."/>
            <person name="Santoro A.E."/>
            <person name="Worden A.Z."/>
        </authorList>
    </citation>
    <scope>NUCLEOTIDE SEQUENCE [LARGE SCALE GENOMIC DNA]</scope>
    <source>
        <strain evidence="7 8">Comchoano-2</strain>
    </source>
</reference>
<dbReference type="Proteomes" id="UP001320768">
    <property type="component" value="Unassembled WGS sequence"/>
</dbReference>
<keyword evidence="2 7" id="KW-0396">Initiation factor</keyword>
<dbReference type="Pfam" id="PF00707">
    <property type="entry name" value="IF3_C"/>
    <property type="match status" value="1"/>
</dbReference>
<proteinExistence type="inferred from homology"/>
<dbReference type="PANTHER" id="PTHR10938">
    <property type="entry name" value="TRANSLATION INITIATION FACTOR IF-3"/>
    <property type="match status" value="1"/>
</dbReference>
<dbReference type="GO" id="GO:0003743">
    <property type="term" value="F:translation initiation factor activity"/>
    <property type="evidence" value="ECO:0007669"/>
    <property type="project" value="UniProtKB-KW"/>
</dbReference>
<evidence type="ECO:0000256" key="4">
    <source>
        <dbReference type="NCBIfam" id="TIGR00168"/>
    </source>
</evidence>
<dbReference type="InterPro" id="IPR019814">
    <property type="entry name" value="Translation_initiation_fac_3_N"/>
</dbReference>
<evidence type="ECO:0000256" key="2">
    <source>
        <dbReference type="ARBA" id="ARBA00022540"/>
    </source>
</evidence>
<dbReference type="Gene3D" id="3.10.20.80">
    <property type="entry name" value="Translation initiation factor 3 (IF-3), N-terminal domain"/>
    <property type="match status" value="1"/>
</dbReference>
<dbReference type="InterPro" id="IPR036788">
    <property type="entry name" value="T_IF-3_C_sf"/>
</dbReference>
<dbReference type="Gene3D" id="3.30.110.10">
    <property type="entry name" value="Translation initiation factor 3 (IF-3), C-terminal domain"/>
    <property type="match status" value="1"/>
</dbReference>
<comment type="similarity">
    <text evidence="1">Belongs to the IF-3 family.</text>
</comment>
<dbReference type="InterPro" id="IPR001288">
    <property type="entry name" value="Translation_initiation_fac_3"/>
</dbReference>
<name>A0ABT1L389_9GAMM</name>
<feature type="domain" description="Translation initiation factor 3 N-terminal" evidence="6">
    <location>
        <begin position="17"/>
        <end position="78"/>
    </location>
</feature>
<evidence type="ECO:0000313" key="7">
    <source>
        <dbReference type="EMBL" id="MCP8351710.1"/>
    </source>
</evidence>
<keyword evidence="8" id="KW-1185">Reference proteome</keyword>
<evidence type="ECO:0000256" key="3">
    <source>
        <dbReference type="ARBA" id="ARBA00022917"/>
    </source>
</evidence>
<sequence>MAGVKFKLGRQIRGDKSGQVRYIDHEGNQHGVIDVAKAREHAEGVGLSLVEVDPNGQPPVCKALDYNRFQYEKKKKAKGGGSAVVKKDKEVKINTSTGDNDYQIKVRKIIQLLNIGHRVKVTIRFRFRRDQSQKVATPEIVGRVVEDLKEHAKAESEPKVDMRQATVYFLKKK</sequence>
<dbReference type="NCBIfam" id="TIGR00168">
    <property type="entry name" value="infC"/>
    <property type="match status" value="1"/>
</dbReference>
<dbReference type="InterPro" id="IPR019815">
    <property type="entry name" value="Translation_initiation_fac_3_C"/>
</dbReference>
<dbReference type="Pfam" id="PF05198">
    <property type="entry name" value="IF3_N"/>
    <property type="match status" value="1"/>
</dbReference>
<accession>A0ABT1L389</accession>
<gene>
    <name evidence="7" type="primary">infC</name>
    <name evidence="7" type="ORF">MKS91_00150</name>
</gene>
<keyword evidence="3" id="KW-0648">Protein biosynthesis</keyword>
<dbReference type="SUPFAM" id="SSF54364">
    <property type="entry name" value="Translation initiation factor IF3, N-terminal domain"/>
    <property type="match status" value="1"/>
</dbReference>
<dbReference type="SUPFAM" id="SSF55200">
    <property type="entry name" value="Translation initiation factor IF3, C-terminal domain"/>
    <property type="match status" value="1"/>
</dbReference>
<evidence type="ECO:0000256" key="1">
    <source>
        <dbReference type="ARBA" id="ARBA00005439"/>
    </source>
</evidence>
<dbReference type="RefSeq" id="WP_258568825.1">
    <property type="nucleotide sequence ID" value="NZ_JAKUDN010000001.1"/>
</dbReference>
<evidence type="ECO:0000259" key="5">
    <source>
        <dbReference type="Pfam" id="PF00707"/>
    </source>
</evidence>
<feature type="domain" description="Translation initiation factor 3 C-terminal" evidence="5">
    <location>
        <begin position="89"/>
        <end position="169"/>
    </location>
</feature>
<evidence type="ECO:0000313" key="8">
    <source>
        <dbReference type="Proteomes" id="UP001320768"/>
    </source>
</evidence>
<protein>
    <recommendedName>
        <fullName evidence="4">Translation initiation factor IF-3</fullName>
    </recommendedName>
</protein>
<dbReference type="PANTHER" id="PTHR10938:SF0">
    <property type="entry name" value="TRANSLATION INITIATION FACTOR IF-3, MITOCHONDRIAL"/>
    <property type="match status" value="1"/>
</dbReference>
<dbReference type="InterPro" id="IPR036787">
    <property type="entry name" value="T_IF-3_N_sf"/>
</dbReference>
<organism evidence="7 8">
    <name type="scientific">Candidatus Synchoanobacter obligatus</name>
    <dbReference type="NCBI Taxonomy" id="2919597"/>
    <lineage>
        <taxon>Bacteria</taxon>
        <taxon>Pseudomonadati</taxon>
        <taxon>Pseudomonadota</taxon>
        <taxon>Gammaproteobacteria</taxon>
        <taxon>Candidatus Comchoanobacterales</taxon>
        <taxon>Candidatus Comchoanobacteraceae</taxon>
        <taxon>Candidatus Synchoanobacter</taxon>
    </lineage>
</organism>
<comment type="caution">
    <text evidence="7">The sequence shown here is derived from an EMBL/GenBank/DDBJ whole genome shotgun (WGS) entry which is preliminary data.</text>
</comment>
<dbReference type="EMBL" id="JAKUDN010000001">
    <property type="protein sequence ID" value="MCP8351710.1"/>
    <property type="molecule type" value="Genomic_DNA"/>
</dbReference>
<evidence type="ECO:0000259" key="6">
    <source>
        <dbReference type="Pfam" id="PF05198"/>
    </source>
</evidence>